<reference evidence="2" key="1">
    <citation type="journal article" date="2017" name="Appl. Environ. Microbiol.">
        <title>Genomic analysis of Calderihabitans maritimus KKC1, a thermophilic hydrogenogenic carboxydotrophic bacterium isolated from marine sediment.</title>
        <authorList>
            <person name="Omae K."/>
            <person name="Yoneda Y."/>
            <person name="Fukuyama Y."/>
            <person name="Yoshida T."/>
            <person name="Sako Y."/>
        </authorList>
    </citation>
    <scope>NUCLEOTIDE SEQUENCE [LARGE SCALE GENOMIC DNA]</scope>
    <source>
        <strain evidence="2">KKC1</strain>
    </source>
</reference>
<evidence type="ECO:0000313" key="1">
    <source>
        <dbReference type="EMBL" id="GAW91340.1"/>
    </source>
</evidence>
<proteinExistence type="predicted"/>
<gene>
    <name evidence="1" type="ORF">KKC1_05020</name>
</gene>
<organism evidence="1 2">
    <name type="scientific">Calderihabitans maritimus</name>
    <dbReference type="NCBI Taxonomy" id="1246530"/>
    <lineage>
        <taxon>Bacteria</taxon>
        <taxon>Bacillati</taxon>
        <taxon>Bacillota</taxon>
        <taxon>Clostridia</taxon>
        <taxon>Neomoorellales</taxon>
        <taxon>Calderihabitantaceae</taxon>
        <taxon>Calderihabitans</taxon>
    </lineage>
</organism>
<dbReference type="EMBL" id="BDGJ01000015">
    <property type="protein sequence ID" value="GAW91340.1"/>
    <property type="molecule type" value="Genomic_DNA"/>
</dbReference>
<sequence length="75" mass="8240">MIKKLTAHGNSAALIIDKAILELLNITMDTPLKITTDGKNLIISPMSDNDRGERFQQALNKVNAKHAATLKRLAE</sequence>
<dbReference type="RefSeq" id="WP_088552889.1">
    <property type="nucleotide sequence ID" value="NZ_BDGJ01000015.1"/>
</dbReference>
<evidence type="ECO:0000313" key="2">
    <source>
        <dbReference type="Proteomes" id="UP000197032"/>
    </source>
</evidence>
<dbReference type="Proteomes" id="UP000197032">
    <property type="component" value="Unassembled WGS sequence"/>
</dbReference>
<keyword evidence="2" id="KW-1185">Reference proteome</keyword>
<comment type="caution">
    <text evidence="1">The sequence shown here is derived from an EMBL/GenBank/DDBJ whole genome shotgun (WGS) entry which is preliminary data.</text>
</comment>
<evidence type="ECO:0008006" key="3">
    <source>
        <dbReference type="Google" id="ProtNLM"/>
    </source>
</evidence>
<protein>
    <recommendedName>
        <fullName evidence="3">AbrB family transcriptional regulator</fullName>
    </recommendedName>
</protein>
<dbReference type="InterPro" id="IPR037914">
    <property type="entry name" value="SpoVT-AbrB_sf"/>
</dbReference>
<dbReference type="SUPFAM" id="SSF89447">
    <property type="entry name" value="AbrB/MazE/MraZ-like"/>
    <property type="match status" value="1"/>
</dbReference>
<dbReference type="AlphaFoldDB" id="A0A1Z5HPY3"/>
<dbReference type="Gene3D" id="2.10.260.10">
    <property type="match status" value="1"/>
</dbReference>
<accession>A0A1Z5HPY3</accession>
<name>A0A1Z5HPY3_9FIRM</name>
<dbReference type="OrthoDB" id="5422373at2"/>